<feature type="domain" description="Ketopantoate reductase C-terminal" evidence="3">
    <location>
        <begin position="258"/>
        <end position="381"/>
    </location>
</feature>
<dbReference type="InterPro" id="IPR013752">
    <property type="entry name" value="KPA_reductase"/>
</dbReference>
<evidence type="ECO:0000313" key="5">
    <source>
        <dbReference type="Proteomes" id="UP001500034"/>
    </source>
</evidence>
<dbReference type="RefSeq" id="WP_345595177.1">
    <property type="nucleotide sequence ID" value="NZ_BAABCQ010000103.1"/>
</dbReference>
<evidence type="ECO:0000259" key="1">
    <source>
        <dbReference type="Pfam" id="PF02558"/>
    </source>
</evidence>
<dbReference type="PANTHER" id="PTHR21708">
    <property type="entry name" value="PROBABLE 2-DEHYDROPANTOATE 2-REDUCTASE"/>
    <property type="match status" value="1"/>
</dbReference>
<dbReference type="Pfam" id="PF02558">
    <property type="entry name" value="ApbA"/>
    <property type="match status" value="1"/>
</dbReference>
<feature type="domain" description="Glycine transporter" evidence="2">
    <location>
        <begin position="7"/>
        <end position="61"/>
    </location>
</feature>
<protein>
    <submittedName>
        <fullName evidence="4">2-dehydropantoate 2-reductase N-terminal domain-containing protein</fullName>
    </submittedName>
</protein>
<dbReference type="Proteomes" id="UP001500034">
    <property type="component" value="Unassembled WGS sequence"/>
</dbReference>
<keyword evidence="5" id="KW-1185">Reference proteome</keyword>
<proteinExistence type="predicted"/>
<dbReference type="InterPro" id="IPR051402">
    <property type="entry name" value="KPR-Related"/>
</dbReference>
<dbReference type="PANTHER" id="PTHR21708:SF26">
    <property type="entry name" value="2-DEHYDROPANTOATE 2-REDUCTASE"/>
    <property type="match status" value="1"/>
</dbReference>
<dbReference type="InterPro" id="IPR005115">
    <property type="entry name" value="Gly_transporter"/>
</dbReference>
<gene>
    <name evidence="4" type="ORF">GCM10022384_46760</name>
</gene>
<dbReference type="InterPro" id="IPR036291">
    <property type="entry name" value="NAD(P)-bd_dom_sf"/>
</dbReference>
<dbReference type="Gene3D" id="1.10.1040.10">
    <property type="entry name" value="N-(1-d-carboxylethyl)-l-norvaline Dehydrogenase, domain 2"/>
    <property type="match status" value="1"/>
</dbReference>
<dbReference type="SUPFAM" id="SSF51735">
    <property type="entry name" value="NAD(P)-binding Rossmann-fold domains"/>
    <property type="match status" value="1"/>
</dbReference>
<comment type="caution">
    <text evidence="4">The sequence shown here is derived from an EMBL/GenBank/DDBJ whole genome shotgun (WGS) entry which is preliminary data.</text>
</comment>
<accession>A0ABP7R7T7</accession>
<evidence type="ECO:0000259" key="2">
    <source>
        <dbReference type="Pfam" id="PF03458"/>
    </source>
</evidence>
<name>A0ABP7R7T7_9ACTN</name>
<dbReference type="Pfam" id="PF03458">
    <property type="entry name" value="Gly_transporter"/>
    <property type="match status" value="1"/>
</dbReference>
<dbReference type="InterPro" id="IPR013332">
    <property type="entry name" value="KPR_N"/>
</dbReference>
<sequence length="404" mass="42284">MLALGPTGTFAHGLNGALTAVRTARLDVVGVAVLGVITALGGGFVRDVLTLSTLPVTLLERMIRTSTREYGMRYIIIGAGAVGGSIGGRLHESGHEVVLVARGEHYRALRENGLRFVTPQGARDLQIPVVDGPEAVELRADDVLILAVKTQDCVAALDIWAAQPVTGGLVAGERLPLFCAQNGVEGERLALRRFRRVYGMCVLLPSTYLEAGVIAAPCAPYTGALTLGRYPAGAADELVRSVADDLEKSALLAPVVPDVMRWKYAKLLGNLANAVDAVCGPGSGEAGQALVERAVAEATAVLDAAGTDRASTQEQRALRDGNVDVQPLEGMARGGGSSWQSLVRGTGSIEVDYLNGEIVLLGRLHSVPTPVNGMLQRVANACARERRMPGSLTAAELTALVDAD</sequence>
<dbReference type="EMBL" id="BAABCQ010000103">
    <property type="protein sequence ID" value="GAA3993806.1"/>
    <property type="molecule type" value="Genomic_DNA"/>
</dbReference>
<evidence type="ECO:0000313" key="4">
    <source>
        <dbReference type="EMBL" id="GAA3993806.1"/>
    </source>
</evidence>
<dbReference type="SUPFAM" id="SSF48179">
    <property type="entry name" value="6-phosphogluconate dehydrogenase C-terminal domain-like"/>
    <property type="match status" value="1"/>
</dbReference>
<reference evidence="5" key="1">
    <citation type="journal article" date="2019" name="Int. J. Syst. Evol. Microbiol.">
        <title>The Global Catalogue of Microorganisms (GCM) 10K type strain sequencing project: providing services to taxonomists for standard genome sequencing and annotation.</title>
        <authorList>
            <consortium name="The Broad Institute Genomics Platform"/>
            <consortium name="The Broad Institute Genome Sequencing Center for Infectious Disease"/>
            <person name="Wu L."/>
            <person name="Ma J."/>
        </authorList>
    </citation>
    <scope>NUCLEOTIDE SEQUENCE [LARGE SCALE GENOMIC DNA]</scope>
    <source>
        <strain evidence="5">JCM 17027</strain>
    </source>
</reference>
<dbReference type="Pfam" id="PF08546">
    <property type="entry name" value="ApbA_C"/>
    <property type="match status" value="1"/>
</dbReference>
<feature type="domain" description="Ketopantoate reductase N-terminal" evidence="1">
    <location>
        <begin position="75"/>
        <end position="214"/>
    </location>
</feature>
<dbReference type="InterPro" id="IPR013328">
    <property type="entry name" value="6PGD_dom2"/>
</dbReference>
<dbReference type="InterPro" id="IPR008927">
    <property type="entry name" value="6-PGluconate_DH-like_C_sf"/>
</dbReference>
<organism evidence="4 5">
    <name type="scientific">Streptomyces marokkonensis</name>
    <dbReference type="NCBI Taxonomy" id="324855"/>
    <lineage>
        <taxon>Bacteria</taxon>
        <taxon>Bacillati</taxon>
        <taxon>Actinomycetota</taxon>
        <taxon>Actinomycetes</taxon>
        <taxon>Kitasatosporales</taxon>
        <taxon>Streptomycetaceae</taxon>
        <taxon>Streptomyces</taxon>
    </lineage>
</organism>
<dbReference type="Gene3D" id="3.40.50.720">
    <property type="entry name" value="NAD(P)-binding Rossmann-like Domain"/>
    <property type="match status" value="1"/>
</dbReference>
<evidence type="ECO:0000259" key="3">
    <source>
        <dbReference type="Pfam" id="PF08546"/>
    </source>
</evidence>